<keyword evidence="6 8" id="KW-0424">Laminin EGF-like domain</keyword>
<dbReference type="PROSITE" id="PS00022">
    <property type="entry name" value="EGF_1"/>
    <property type="match status" value="1"/>
</dbReference>
<evidence type="ECO:0000256" key="4">
    <source>
        <dbReference type="ARBA" id="ARBA00023157"/>
    </source>
</evidence>
<feature type="domain" description="Laminin EGF-like" evidence="11">
    <location>
        <begin position="17"/>
        <end position="64"/>
    </location>
</feature>
<dbReference type="Pfam" id="PF02793">
    <property type="entry name" value="HRM"/>
    <property type="match status" value="1"/>
</dbReference>
<accession>A0A6A0GVR9</accession>
<dbReference type="GO" id="GO:0005576">
    <property type="term" value="C:extracellular region"/>
    <property type="evidence" value="ECO:0007669"/>
    <property type="project" value="UniProtKB-ARBA"/>
</dbReference>
<dbReference type="InterPro" id="IPR002049">
    <property type="entry name" value="LE_dom"/>
</dbReference>
<evidence type="ECO:0000259" key="9">
    <source>
        <dbReference type="PROSITE" id="PS50025"/>
    </source>
</evidence>
<evidence type="ECO:0000256" key="1">
    <source>
        <dbReference type="ARBA" id="ARBA00022536"/>
    </source>
</evidence>
<reference evidence="13" key="3">
    <citation type="submission" date="2019-06" db="EMBL/GenBank/DDBJ databases">
        <authorList>
            <person name="Poynton C."/>
            <person name="Hasenbein S."/>
            <person name="Benoit J.B."/>
            <person name="Sepulveda M.S."/>
            <person name="Poelchau M.F."/>
            <person name="Murali S.C."/>
            <person name="Chen S."/>
            <person name="Glastad K.M."/>
            <person name="Werren J.H."/>
            <person name="Vineis J.H."/>
            <person name="Bowen J.L."/>
            <person name="Friedrich M."/>
            <person name="Jones J."/>
            <person name="Robertson H.M."/>
            <person name="Feyereisen R."/>
            <person name="Mechler-Hickson A."/>
            <person name="Mathers N."/>
            <person name="Lee C.E."/>
            <person name="Colbourne J.K."/>
            <person name="Biales A."/>
            <person name="Johnston J.S."/>
            <person name="Wellborn G.A."/>
            <person name="Rosendale A.J."/>
            <person name="Cridge A.G."/>
            <person name="Munoz-Torres M.C."/>
            <person name="Bain P.A."/>
            <person name="Manny A.R."/>
            <person name="Major K.M."/>
            <person name="Lambert F.N."/>
            <person name="Vulpe C.D."/>
            <person name="Tuck P."/>
            <person name="Blalock B.J."/>
            <person name="Lin Y.-Y."/>
            <person name="Smith M.E."/>
            <person name="Ochoa-Acuna H."/>
            <person name="Chen M.-J.M."/>
            <person name="Childers C.P."/>
            <person name="Qu J."/>
            <person name="Dugan S."/>
            <person name="Lee S.L."/>
            <person name="Chao H."/>
            <person name="Dinh H."/>
            <person name="Han Y."/>
            <person name="Doddapaneni H."/>
            <person name="Worley K.C."/>
            <person name="Muzny D.M."/>
            <person name="Gibbs R.A."/>
            <person name="Richards S."/>
        </authorList>
    </citation>
    <scope>NUCLEOTIDE SEQUENCE</scope>
    <source>
        <strain evidence="13">HAZT.00-mixed</strain>
        <tissue evidence="13">Whole organism</tissue>
    </source>
</reference>
<keyword evidence="4 7" id="KW-1015">Disulfide bond</keyword>
<evidence type="ECO:0000259" key="12">
    <source>
        <dbReference type="PROSITE" id="PS50227"/>
    </source>
</evidence>
<dbReference type="InterPro" id="IPR001881">
    <property type="entry name" value="EGF-like_Ca-bd_dom"/>
</dbReference>
<dbReference type="PROSITE" id="PS01186">
    <property type="entry name" value="EGF_2"/>
    <property type="match status" value="1"/>
</dbReference>
<name>A0A6A0GVR9_HYAAZ</name>
<protein>
    <recommendedName>
        <fullName evidence="14">Laminin G domain-containing protein</fullName>
    </recommendedName>
</protein>
<proteinExistence type="predicted"/>
<dbReference type="Gene3D" id="4.10.1240.10">
    <property type="entry name" value="GPCR, family 2, extracellular hormone receptor domain"/>
    <property type="match status" value="1"/>
</dbReference>
<evidence type="ECO:0000256" key="3">
    <source>
        <dbReference type="ARBA" id="ARBA00022737"/>
    </source>
</evidence>
<keyword evidence="1 7" id="KW-0245">EGF-like domain</keyword>
<dbReference type="AlphaFoldDB" id="A0A6A0GVR9"/>
<dbReference type="PANTHER" id="PTHR15036:SF85">
    <property type="entry name" value="SP2353, ISOFORM A"/>
    <property type="match status" value="1"/>
</dbReference>
<dbReference type="InterPro" id="IPR050372">
    <property type="entry name" value="Neurexin-related_CASP"/>
</dbReference>
<organism evidence="13">
    <name type="scientific">Hyalella azteca</name>
    <name type="common">Amphipod</name>
    <dbReference type="NCBI Taxonomy" id="294128"/>
    <lineage>
        <taxon>Eukaryota</taxon>
        <taxon>Metazoa</taxon>
        <taxon>Ecdysozoa</taxon>
        <taxon>Arthropoda</taxon>
        <taxon>Crustacea</taxon>
        <taxon>Multicrustacea</taxon>
        <taxon>Malacostraca</taxon>
        <taxon>Eumalacostraca</taxon>
        <taxon>Peracarida</taxon>
        <taxon>Amphipoda</taxon>
        <taxon>Senticaudata</taxon>
        <taxon>Talitrida</taxon>
        <taxon>Talitroidea</taxon>
        <taxon>Hyalellidae</taxon>
        <taxon>Hyalella</taxon>
    </lineage>
</organism>
<evidence type="ECO:0000256" key="5">
    <source>
        <dbReference type="ARBA" id="ARBA00023180"/>
    </source>
</evidence>
<dbReference type="OrthoDB" id="26203at2759"/>
<dbReference type="Gene3D" id="2.10.25.10">
    <property type="entry name" value="Laminin"/>
    <property type="match status" value="1"/>
</dbReference>
<feature type="domain" description="EGF-like" evidence="10">
    <location>
        <begin position="173"/>
        <end position="209"/>
    </location>
</feature>
<dbReference type="GO" id="GO:0016020">
    <property type="term" value="C:membrane"/>
    <property type="evidence" value="ECO:0007669"/>
    <property type="project" value="UniProtKB-SubCell"/>
</dbReference>
<feature type="disulfide bond" evidence="7">
    <location>
        <begin position="199"/>
        <end position="208"/>
    </location>
</feature>
<keyword evidence="2" id="KW-0732">Signal</keyword>
<dbReference type="InterPro" id="IPR013320">
    <property type="entry name" value="ConA-like_dom_sf"/>
</dbReference>
<dbReference type="InterPro" id="IPR000742">
    <property type="entry name" value="EGF"/>
</dbReference>
<dbReference type="PANTHER" id="PTHR15036">
    <property type="entry name" value="PIKACHURIN-LIKE PROTEIN"/>
    <property type="match status" value="1"/>
</dbReference>
<evidence type="ECO:0000259" key="11">
    <source>
        <dbReference type="PROSITE" id="PS50027"/>
    </source>
</evidence>
<dbReference type="EMBL" id="JQDR03013103">
    <property type="protein sequence ID" value="KAA0190188.1"/>
    <property type="molecule type" value="Genomic_DNA"/>
</dbReference>
<feature type="domain" description="G-protein coupled receptors family 2 profile 1" evidence="12">
    <location>
        <begin position="49"/>
        <end position="122"/>
    </location>
</feature>
<dbReference type="CDD" id="cd00110">
    <property type="entry name" value="LamG"/>
    <property type="match status" value="1"/>
</dbReference>
<dbReference type="PRINTS" id="PR00011">
    <property type="entry name" value="EGFLAMININ"/>
</dbReference>
<dbReference type="Pfam" id="PF00053">
    <property type="entry name" value="EGF_laminin"/>
    <property type="match status" value="1"/>
</dbReference>
<dbReference type="Gene3D" id="2.170.300.10">
    <property type="entry name" value="Tie2 ligand-binding domain superfamily"/>
    <property type="match status" value="1"/>
</dbReference>
<gene>
    <name evidence="13" type="ORF">HAZT_HAZT006681</name>
</gene>
<evidence type="ECO:0000259" key="10">
    <source>
        <dbReference type="PROSITE" id="PS50026"/>
    </source>
</evidence>
<dbReference type="SMART" id="SM00008">
    <property type="entry name" value="HormR"/>
    <property type="match status" value="1"/>
</dbReference>
<dbReference type="PROSITE" id="PS50025">
    <property type="entry name" value="LAM_G_DOMAIN"/>
    <property type="match status" value="1"/>
</dbReference>
<dbReference type="SUPFAM" id="SSF49899">
    <property type="entry name" value="Concanavalin A-like lectins/glucanases"/>
    <property type="match status" value="1"/>
</dbReference>
<feature type="disulfide bond" evidence="8">
    <location>
        <begin position="38"/>
        <end position="47"/>
    </location>
</feature>
<dbReference type="SMART" id="SM00282">
    <property type="entry name" value="LamG"/>
    <property type="match status" value="1"/>
</dbReference>
<dbReference type="PROSITE" id="PS50027">
    <property type="entry name" value="EGF_LAM_2"/>
    <property type="match status" value="1"/>
</dbReference>
<dbReference type="InterPro" id="IPR036445">
    <property type="entry name" value="GPCR_2_extracell_dom_sf"/>
</dbReference>
<reference evidence="13" key="1">
    <citation type="submission" date="2014-08" db="EMBL/GenBank/DDBJ databases">
        <authorList>
            <person name="Murali S."/>
            <person name="Richards S."/>
            <person name="Bandaranaike D."/>
            <person name="Bellair M."/>
            <person name="Blankenburg K."/>
            <person name="Chao H."/>
            <person name="Dinh H."/>
            <person name="Doddapaneni H."/>
            <person name="Dugan-Rocha S."/>
            <person name="Elkadiri S."/>
            <person name="Gnanaolivu R."/>
            <person name="Hughes D."/>
            <person name="Lee S."/>
            <person name="Li M."/>
            <person name="Ming W."/>
            <person name="Munidasa M."/>
            <person name="Muniz J."/>
            <person name="Nguyen L."/>
            <person name="Osuji N."/>
            <person name="Pu L.-L."/>
            <person name="Puazo M."/>
            <person name="Skinner E."/>
            <person name="Qu C."/>
            <person name="Quiroz J."/>
            <person name="Raj R."/>
            <person name="Weissenberger G."/>
            <person name="Xin Y."/>
            <person name="Zou X."/>
            <person name="Han Y."/>
            <person name="Worley K."/>
            <person name="Muzny D."/>
            <person name="Gibbs R."/>
        </authorList>
    </citation>
    <scope>NUCLEOTIDE SEQUENCE</scope>
    <source>
        <strain evidence="13">HAZT.00-mixed</strain>
        <tissue evidence="13">Whole organism</tissue>
    </source>
</reference>
<dbReference type="SMART" id="SM00181">
    <property type="entry name" value="EGF"/>
    <property type="match status" value="2"/>
</dbReference>
<sequence length="458" mass="50483">MPTNHYQKKDSDWCHPCDCYLEGSLSSSCDQQTGQCQCRPGVIGRRCDQCANPFAQVHISGCQIVYNGCPKSFHSGVWWGETVFGGSAVQQCPPGADGQASRYCDQDVGWALPDMFNCVSQTFAQLKDVFGNASNFISSNSVFFRPIYPVTTNACRCPKGFTGMQKSYECDTEVDLCYSSPCGHHGTCMPREGGYTCLCLPGYTGVNCEVNMLSGHCVDGVCRHGSHCTSIRSATSAMLSSMPRSLASRLPSTTSLETGGFTCSNCTRSLYHTSTCELRARRFAKGSFLTFPALKQRHRMLLKISFATRTSDGLLLYNGRYNDKHDFISLEIVDGAVVFSFNLGDDTTRVAASLPHGVDDGDWHTVTVDYLHRVVLNVPSELLKNHDALIDEAFPILLLFTRRCASHRATCNRFLDLTGPLQVGGLPSLPEGRRVQQQDFFGCIADLYIDHKFIDLNS</sequence>
<dbReference type="InterPro" id="IPR001791">
    <property type="entry name" value="Laminin_G"/>
</dbReference>
<keyword evidence="5" id="KW-0325">Glycoprotein</keyword>
<dbReference type="Pfam" id="PF02210">
    <property type="entry name" value="Laminin_G_2"/>
    <property type="match status" value="1"/>
</dbReference>
<dbReference type="SMART" id="SM00180">
    <property type="entry name" value="EGF_Lam"/>
    <property type="match status" value="1"/>
</dbReference>
<evidence type="ECO:0000256" key="8">
    <source>
        <dbReference type="PROSITE-ProRule" id="PRU00460"/>
    </source>
</evidence>
<keyword evidence="3" id="KW-0677">Repeat</keyword>
<dbReference type="GO" id="GO:0048468">
    <property type="term" value="P:cell development"/>
    <property type="evidence" value="ECO:0007669"/>
    <property type="project" value="UniProtKB-ARBA"/>
</dbReference>
<evidence type="ECO:0000313" key="13">
    <source>
        <dbReference type="EMBL" id="KAA0190188.1"/>
    </source>
</evidence>
<reference evidence="13" key="2">
    <citation type="journal article" date="2018" name="Environ. Sci. Technol.">
        <title>The Toxicogenome of Hyalella azteca: A Model for Sediment Ecotoxicology and Evolutionary Toxicology.</title>
        <authorList>
            <person name="Poynton H.C."/>
            <person name="Hasenbein S."/>
            <person name="Benoit J.B."/>
            <person name="Sepulveda M.S."/>
            <person name="Poelchau M.F."/>
            <person name="Hughes D.S.T."/>
            <person name="Murali S.C."/>
            <person name="Chen S."/>
            <person name="Glastad K.M."/>
            <person name="Goodisman M.A.D."/>
            <person name="Werren J.H."/>
            <person name="Vineis J.H."/>
            <person name="Bowen J.L."/>
            <person name="Friedrich M."/>
            <person name="Jones J."/>
            <person name="Robertson H.M."/>
            <person name="Feyereisen R."/>
            <person name="Mechler-Hickson A."/>
            <person name="Mathers N."/>
            <person name="Lee C.E."/>
            <person name="Colbourne J.K."/>
            <person name="Biales A."/>
            <person name="Johnston J.S."/>
            <person name="Wellborn G.A."/>
            <person name="Rosendale A.J."/>
            <person name="Cridge A.G."/>
            <person name="Munoz-Torres M.C."/>
            <person name="Bain P.A."/>
            <person name="Manny A.R."/>
            <person name="Major K.M."/>
            <person name="Lambert F.N."/>
            <person name="Vulpe C.D."/>
            <person name="Tuck P."/>
            <person name="Blalock B.J."/>
            <person name="Lin Y.Y."/>
            <person name="Smith M.E."/>
            <person name="Ochoa-Acuna H."/>
            <person name="Chen M.M."/>
            <person name="Childers C.P."/>
            <person name="Qu J."/>
            <person name="Dugan S."/>
            <person name="Lee S.L."/>
            <person name="Chao H."/>
            <person name="Dinh H."/>
            <person name="Han Y."/>
            <person name="Doddapaneni H."/>
            <person name="Worley K.C."/>
            <person name="Muzny D.M."/>
            <person name="Gibbs R.A."/>
            <person name="Richards S."/>
        </authorList>
    </citation>
    <scope>NUCLEOTIDE SEQUENCE</scope>
    <source>
        <strain evidence="13">HAZT.00-mixed</strain>
        <tissue evidence="13">Whole organism</tissue>
    </source>
</reference>
<dbReference type="CDD" id="cd00054">
    <property type="entry name" value="EGF_CA"/>
    <property type="match status" value="1"/>
</dbReference>
<dbReference type="SUPFAM" id="SSF57196">
    <property type="entry name" value="EGF/Laminin"/>
    <property type="match status" value="2"/>
</dbReference>
<evidence type="ECO:0000256" key="6">
    <source>
        <dbReference type="ARBA" id="ARBA00023292"/>
    </source>
</evidence>
<dbReference type="PROSITE" id="PS50227">
    <property type="entry name" value="G_PROTEIN_RECEP_F2_3"/>
    <property type="match status" value="1"/>
</dbReference>
<dbReference type="Proteomes" id="UP000711488">
    <property type="component" value="Unassembled WGS sequence"/>
</dbReference>
<dbReference type="PROSITE" id="PS01248">
    <property type="entry name" value="EGF_LAM_1"/>
    <property type="match status" value="1"/>
</dbReference>
<feature type="disulfide bond" evidence="8">
    <location>
        <begin position="19"/>
        <end position="36"/>
    </location>
</feature>
<dbReference type="FunFam" id="2.10.25.10:FF:000109">
    <property type="entry name" value="Notch homolog 4, [Drosophila]"/>
    <property type="match status" value="1"/>
</dbReference>
<feature type="disulfide bond" evidence="8">
    <location>
        <begin position="17"/>
        <end position="29"/>
    </location>
</feature>
<dbReference type="CDD" id="cd00055">
    <property type="entry name" value="EGF_Lam"/>
    <property type="match status" value="1"/>
</dbReference>
<dbReference type="InterPro" id="IPR001879">
    <property type="entry name" value="GPCR_2_extracellular_dom"/>
</dbReference>
<feature type="domain" description="Laminin G" evidence="9">
    <location>
        <begin position="278"/>
        <end position="458"/>
    </location>
</feature>
<evidence type="ECO:0008006" key="14">
    <source>
        <dbReference type="Google" id="ProtNLM"/>
    </source>
</evidence>
<comment type="caution">
    <text evidence="7">Lacks conserved residue(s) required for the propagation of feature annotation.</text>
</comment>
<dbReference type="GO" id="GO:0004930">
    <property type="term" value="F:G protein-coupled receptor activity"/>
    <property type="evidence" value="ECO:0007669"/>
    <property type="project" value="InterPro"/>
</dbReference>
<dbReference type="FunFam" id="4.10.1240.10:FF:000021">
    <property type="entry name" value="Cadherin EGF LAG seven-pass G-type receptor"/>
    <property type="match status" value="1"/>
</dbReference>
<dbReference type="FunFam" id="2.10.25.10:FF:000011">
    <property type="entry name" value="Cadherin EGF LAG seven-pass G-type receptor"/>
    <property type="match status" value="1"/>
</dbReference>
<dbReference type="SMART" id="SM00179">
    <property type="entry name" value="EGF_CA"/>
    <property type="match status" value="1"/>
</dbReference>
<evidence type="ECO:0000256" key="7">
    <source>
        <dbReference type="PROSITE-ProRule" id="PRU00076"/>
    </source>
</evidence>
<dbReference type="GO" id="GO:0048513">
    <property type="term" value="P:animal organ development"/>
    <property type="evidence" value="ECO:0007669"/>
    <property type="project" value="UniProtKB-ARBA"/>
</dbReference>
<dbReference type="Gene3D" id="2.60.120.200">
    <property type="match status" value="1"/>
</dbReference>
<evidence type="ECO:0000256" key="2">
    <source>
        <dbReference type="ARBA" id="ARBA00022729"/>
    </source>
</evidence>
<dbReference type="Pfam" id="PF00008">
    <property type="entry name" value="EGF"/>
    <property type="match status" value="1"/>
</dbReference>
<dbReference type="PROSITE" id="PS50026">
    <property type="entry name" value="EGF_3"/>
    <property type="match status" value="1"/>
</dbReference>
<dbReference type="GO" id="GO:0005509">
    <property type="term" value="F:calcium ion binding"/>
    <property type="evidence" value="ECO:0007669"/>
    <property type="project" value="InterPro"/>
</dbReference>
<dbReference type="GO" id="GO:0007155">
    <property type="term" value="P:cell adhesion"/>
    <property type="evidence" value="ECO:0007669"/>
    <property type="project" value="UniProtKB-ARBA"/>
</dbReference>
<comment type="caution">
    <text evidence="13">The sequence shown here is derived from an EMBL/GenBank/DDBJ whole genome shotgun (WGS) entry which is preliminary data.</text>
</comment>